<comment type="caution">
    <text evidence="2">The sequence shown here is derived from an EMBL/GenBank/DDBJ whole genome shotgun (WGS) entry which is preliminary data.</text>
</comment>
<accession>A0A388TCY9</accession>
<keyword evidence="3" id="KW-1185">Reference proteome</keyword>
<dbReference type="PANTHER" id="PTHR43194">
    <property type="entry name" value="HYDROLASE ALPHA/BETA FOLD FAMILY"/>
    <property type="match status" value="1"/>
</dbReference>
<dbReference type="InterPro" id="IPR022742">
    <property type="entry name" value="Hydrolase_4"/>
</dbReference>
<dbReference type="Proteomes" id="UP000269352">
    <property type="component" value="Unassembled WGS sequence"/>
</dbReference>
<dbReference type="Pfam" id="PF12146">
    <property type="entry name" value="Hydrolase_4"/>
    <property type="match status" value="1"/>
</dbReference>
<dbReference type="InterPro" id="IPR050228">
    <property type="entry name" value="Carboxylesterase_BioH"/>
</dbReference>
<dbReference type="InterPro" id="IPR029058">
    <property type="entry name" value="AB_hydrolase_fold"/>
</dbReference>
<reference evidence="2 3" key="1">
    <citation type="journal article" date="2019" name="ISME J.">
        <title>Genome analyses of uncultured TG2/ZB3 bacteria in 'Margulisbacteria' specifically attached to ectosymbiotic spirochetes of protists in the termite gut.</title>
        <authorList>
            <person name="Utami Y.D."/>
            <person name="Kuwahara H."/>
            <person name="Igai K."/>
            <person name="Murakami T."/>
            <person name="Sugaya K."/>
            <person name="Morikawa T."/>
            <person name="Nagura Y."/>
            <person name="Yuki M."/>
            <person name="Deevong P."/>
            <person name="Inoue T."/>
            <person name="Kihara K."/>
            <person name="Lo N."/>
            <person name="Yamada A."/>
            <person name="Ohkuma M."/>
            <person name="Hongoh Y."/>
        </authorList>
    </citation>
    <scope>NUCLEOTIDE SEQUENCE [LARGE SCALE GENOMIC DNA]</scope>
    <source>
        <strain evidence="2">NkOx7-01</strain>
    </source>
</reference>
<sequence length="239" mass="26340">MRKIVWGFLLLAQLWAVEYSLPAPQRVEIPADGLTIIGTYYPAPATSNSAVILIHGLGRNRGDWNDLARYLQKEGITALSVDLRGHGESVDAAGLGWRAFTAENYAALLADLNAVLSFAGRNFNVKPRQTGLIGQGLGANLALQLAERNPQVAGVVLLSPAPDYKGVKLAADKYQKSIYVICSQFEKLSVEADEYLKRNFRGKLKSDVYDYSGTIISIFRQKFTLPSNISVWFKQLFAD</sequence>
<evidence type="ECO:0000313" key="2">
    <source>
        <dbReference type="EMBL" id="GBR74251.1"/>
    </source>
</evidence>
<evidence type="ECO:0000259" key="1">
    <source>
        <dbReference type="Pfam" id="PF12146"/>
    </source>
</evidence>
<dbReference type="EMBL" id="BGZN01000036">
    <property type="protein sequence ID" value="GBR74251.1"/>
    <property type="molecule type" value="Genomic_DNA"/>
</dbReference>
<organism evidence="2 3">
    <name type="scientific">Termititenax aidoneus</name>
    <dbReference type="NCBI Taxonomy" id="2218524"/>
    <lineage>
        <taxon>Bacteria</taxon>
        <taxon>Bacillati</taxon>
        <taxon>Candidatus Margulisiibacteriota</taxon>
        <taxon>Candidatus Termititenacia</taxon>
        <taxon>Candidatus Termititenacales</taxon>
        <taxon>Candidatus Termititenacaceae</taxon>
        <taxon>Candidatus Termititenax</taxon>
    </lineage>
</organism>
<name>A0A388TCY9_TERA1</name>
<evidence type="ECO:0000313" key="3">
    <source>
        <dbReference type="Proteomes" id="UP000269352"/>
    </source>
</evidence>
<dbReference type="Gene3D" id="3.40.50.1820">
    <property type="entry name" value="alpha/beta hydrolase"/>
    <property type="match status" value="1"/>
</dbReference>
<gene>
    <name evidence="2" type="ORF">NO1_1460</name>
</gene>
<dbReference type="AlphaFoldDB" id="A0A388TCY9"/>
<dbReference type="PANTHER" id="PTHR43194:SF2">
    <property type="entry name" value="PEROXISOMAL MEMBRANE PROTEIN LPX1"/>
    <property type="match status" value="1"/>
</dbReference>
<feature type="domain" description="Serine aminopeptidase S33" evidence="1">
    <location>
        <begin position="48"/>
        <end position="177"/>
    </location>
</feature>
<protein>
    <recommendedName>
        <fullName evidence="1">Serine aminopeptidase S33 domain-containing protein</fullName>
    </recommendedName>
</protein>
<proteinExistence type="predicted"/>
<dbReference type="SUPFAM" id="SSF53474">
    <property type="entry name" value="alpha/beta-Hydrolases"/>
    <property type="match status" value="1"/>
</dbReference>